<evidence type="ECO:0000256" key="2">
    <source>
        <dbReference type="SAM" id="MobiDB-lite"/>
    </source>
</evidence>
<organism evidence="4 5">
    <name type="scientific">Limnoglobus roseus</name>
    <dbReference type="NCBI Taxonomy" id="2598579"/>
    <lineage>
        <taxon>Bacteria</taxon>
        <taxon>Pseudomonadati</taxon>
        <taxon>Planctomycetota</taxon>
        <taxon>Planctomycetia</taxon>
        <taxon>Gemmatales</taxon>
        <taxon>Gemmataceae</taxon>
        <taxon>Limnoglobus</taxon>
    </lineage>
</organism>
<dbReference type="AlphaFoldDB" id="A0A5C1A816"/>
<keyword evidence="5" id="KW-1185">Reference proteome</keyword>
<dbReference type="SUPFAM" id="SSF47413">
    <property type="entry name" value="lambda repressor-like DNA-binding domains"/>
    <property type="match status" value="1"/>
</dbReference>
<gene>
    <name evidence="4" type="ORF">PX52LOC_01203</name>
</gene>
<evidence type="ECO:0000313" key="5">
    <source>
        <dbReference type="Proteomes" id="UP000324974"/>
    </source>
</evidence>
<dbReference type="SMART" id="SM00530">
    <property type="entry name" value="HTH_XRE"/>
    <property type="match status" value="1"/>
</dbReference>
<feature type="domain" description="HTH cro/C1-type" evidence="3">
    <location>
        <begin position="7"/>
        <end position="61"/>
    </location>
</feature>
<dbReference type="PROSITE" id="PS50943">
    <property type="entry name" value="HTH_CROC1"/>
    <property type="match status" value="1"/>
</dbReference>
<dbReference type="CDD" id="cd00093">
    <property type="entry name" value="HTH_XRE"/>
    <property type="match status" value="1"/>
</dbReference>
<evidence type="ECO:0000259" key="3">
    <source>
        <dbReference type="PROSITE" id="PS50943"/>
    </source>
</evidence>
<dbReference type="Gene3D" id="1.10.260.40">
    <property type="entry name" value="lambda repressor-like DNA-binding domains"/>
    <property type="match status" value="1"/>
</dbReference>
<dbReference type="RefSeq" id="WP_149109222.1">
    <property type="nucleotide sequence ID" value="NZ_CP042425.1"/>
</dbReference>
<dbReference type="OrthoDB" id="1357763at2"/>
<dbReference type="PANTHER" id="PTHR46797:SF1">
    <property type="entry name" value="METHYLPHOSPHONATE SYNTHASE"/>
    <property type="match status" value="1"/>
</dbReference>
<reference evidence="5" key="1">
    <citation type="submission" date="2019-08" db="EMBL/GenBank/DDBJ databases">
        <title>Limnoglobus roseus gen. nov., sp. nov., a novel freshwater planctomycete with a giant genome from the family Gemmataceae.</title>
        <authorList>
            <person name="Kulichevskaya I.S."/>
            <person name="Naumoff D.G."/>
            <person name="Miroshnikov K."/>
            <person name="Ivanova A."/>
            <person name="Philippov D.A."/>
            <person name="Hakobyan A."/>
            <person name="Rijpstra I.C."/>
            <person name="Sinninghe Damste J.S."/>
            <person name="Liesack W."/>
            <person name="Dedysh S.N."/>
        </authorList>
    </citation>
    <scope>NUCLEOTIDE SEQUENCE [LARGE SCALE GENOMIC DNA]</scope>
    <source>
        <strain evidence="5">PX52</strain>
    </source>
</reference>
<dbReference type="Proteomes" id="UP000324974">
    <property type="component" value="Chromosome"/>
</dbReference>
<protein>
    <submittedName>
        <fullName evidence="4">XRE family transcriptional regulator</fullName>
    </submittedName>
</protein>
<accession>A0A5C1A816</accession>
<dbReference type="InterPro" id="IPR010982">
    <property type="entry name" value="Lambda_DNA-bd_dom_sf"/>
</dbReference>
<dbReference type="Pfam" id="PF01381">
    <property type="entry name" value="HTH_3"/>
    <property type="match status" value="1"/>
</dbReference>
<feature type="region of interest" description="Disordered" evidence="2">
    <location>
        <begin position="75"/>
        <end position="99"/>
    </location>
</feature>
<dbReference type="InterPro" id="IPR001387">
    <property type="entry name" value="Cro/C1-type_HTH"/>
</dbReference>
<evidence type="ECO:0000313" key="4">
    <source>
        <dbReference type="EMBL" id="QEL14323.1"/>
    </source>
</evidence>
<dbReference type="GO" id="GO:0005829">
    <property type="term" value="C:cytosol"/>
    <property type="evidence" value="ECO:0007669"/>
    <property type="project" value="TreeGrafter"/>
</dbReference>
<dbReference type="GO" id="GO:0003700">
    <property type="term" value="F:DNA-binding transcription factor activity"/>
    <property type="evidence" value="ECO:0007669"/>
    <property type="project" value="TreeGrafter"/>
</dbReference>
<dbReference type="InterPro" id="IPR050807">
    <property type="entry name" value="TransReg_Diox_bact_type"/>
</dbReference>
<name>A0A5C1A816_9BACT</name>
<keyword evidence="1" id="KW-0238">DNA-binding</keyword>
<proteinExistence type="predicted"/>
<dbReference type="PANTHER" id="PTHR46797">
    <property type="entry name" value="HTH-TYPE TRANSCRIPTIONAL REGULATOR"/>
    <property type="match status" value="1"/>
</dbReference>
<sequence>MLLKDKLRELREAAGLTQEALSRAAGISSGNVRNYEQGIRMPGFPMMVKIAAVLGTDCRDFANCDDVIAATAEAPSQVKPGRPPKANGAGVTVKKKSKK</sequence>
<dbReference type="KEGG" id="lrs:PX52LOC_01203"/>
<evidence type="ECO:0000256" key="1">
    <source>
        <dbReference type="ARBA" id="ARBA00023125"/>
    </source>
</evidence>
<dbReference type="GO" id="GO:0003677">
    <property type="term" value="F:DNA binding"/>
    <property type="evidence" value="ECO:0007669"/>
    <property type="project" value="UniProtKB-KW"/>
</dbReference>
<dbReference type="EMBL" id="CP042425">
    <property type="protein sequence ID" value="QEL14323.1"/>
    <property type="molecule type" value="Genomic_DNA"/>
</dbReference>